<dbReference type="WBParaSite" id="jg9850">
    <property type="protein sequence ID" value="jg9850"/>
    <property type="gene ID" value="jg9850"/>
</dbReference>
<reference evidence="3" key="1">
    <citation type="submission" date="2022-11" db="UniProtKB">
        <authorList>
            <consortium name="WormBaseParasite"/>
        </authorList>
    </citation>
    <scope>IDENTIFICATION</scope>
</reference>
<proteinExistence type="predicted"/>
<feature type="region of interest" description="Disordered" evidence="1">
    <location>
        <begin position="119"/>
        <end position="166"/>
    </location>
</feature>
<protein>
    <submittedName>
        <fullName evidence="3">Uncharacterized protein</fullName>
    </submittedName>
</protein>
<evidence type="ECO:0000313" key="2">
    <source>
        <dbReference type="Proteomes" id="UP000887574"/>
    </source>
</evidence>
<dbReference type="AlphaFoldDB" id="A0A915EW31"/>
<dbReference type="Proteomes" id="UP000887574">
    <property type="component" value="Unplaced"/>
</dbReference>
<organism evidence="2 3">
    <name type="scientific">Ditylenchus dipsaci</name>
    <dbReference type="NCBI Taxonomy" id="166011"/>
    <lineage>
        <taxon>Eukaryota</taxon>
        <taxon>Metazoa</taxon>
        <taxon>Ecdysozoa</taxon>
        <taxon>Nematoda</taxon>
        <taxon>Chromadorea</taxon>
        <taxon>Rhabditida</taxon>
        <taxon>Tylenchina</taxon>
        <taxon>Tylenchomorpha</taxon>
        <taxon>Sphaerularioidea</taxon>
        <taxon>Anguinidae</taxon>
        <taxon>Anguininae</taxon>
        <taxon>Ditylenchus</taxon>
    </lineage>
</organism>
<evidence type="ECO:0000256" key="1">
    <source>
        <dbReference type="SAM" id="MobiDB-lite"/>
    </source>
</evidence>
<accession>A0A915EW31</accession>
<feature type="compositionally biased region" description="Basic and acidic residues" evidence="1">
    <location>
        <begin position="207"/>
        <end position="223"/>
    </location>
</feature>
<evidence type="ECO:0000313" key="3">
    <source>
        <dbReference type="WBParaSite" id="jg9850"/>
    </source>
</evidence>
<dbReference type="Gene3D" id="1.20.58.1520">
    <property type="match status" value="1"/>
</dbReference>
<sequence length="240" mass="26925">MRSDFLKTSTIVESPYFDKLGEWMSAWKEKLANEQKACRASFYNNRGGAMNNVLSRRKQIAVLLPKLHSELEAMVNEYLENEAAVEVIMVDGMLPHNYAVFVMEDYARNKELEKAQKKITKKGGNAEMGRLKSRKPAIKKMVSTPTTTSSATSSNQAKRKRSISSSQVSAITPVKVKVTIYFITKTENCFAGSGSTGRTPFKTPVKKPKDDTPFKTPSKEALDTAKNTPNKKQFGRPWYP</sequence>
<feature type="compositionally biased region" description="Low complexity" evidence="1">
    <location>
        <begin position="143"/>
        <end position="154"/>
    </location>
</feature>
<dbReference type="Pfam" id="PF03999">
    <property type="entry name" value="MAP65_ASE1"/>
    <property type="match status" value="1"/>
</dbReference>
<keyword evidence="2" id="KW-1185">Reference proteome</keyword>
<feature type="region of interest" description="Disordered" evidence="1">
    <location>
        <begin position="193"/>
        <end position="240"/>
    </location>
</feature>
<name>A0A915EW31_9BILA</name>